<dbReference type="SMART" id="SM01141">
    <property type="entry name" value="DRY_EERY"/>
    <property type="match status" value="1"/>
</dbReference>
<reference evidence="5" key="1">
    <citation type="submission" date="2023-03" db="EMBL/GenBank/DDBJ databases">
        <authorList>
            <person name="Steffen K."/>
            <person name="Cardenas P."/>
        </authorList>
    </citation>
    <scope>NUCLEOTIDE SEQUENCE</scope>
</reference>
<dbReference type="GO" id="GO:0008380">
    <property type="term" value="P:RNA splicing"/>
    <property type="evidence" value="ECO:0007669"/>
    <property type="project" value="UniProtKB-KW"/>
</dbReference>
<dbReference type="Pfam" id="PF09750">
    <property type="entry name" value="DRY_EERY"/>
    <property type="match status" value="1"/>
</dbReference>
<feature type="compositionally biased region" description="Basic residues" evidence="3">
    <location>
        <begin position="378"/>
        <end position="415"/>
    </location>
</feature>
<name>A0AA35SVE6_GEOBA</name>
<feature type="compositionally biased region" description="Low complexity" evidence="3">
    <location>
        <begin position="520"/>
        <end position="538"/>
    </location>
</feature>
<dbReference type="AlphaFoldDB" id="A0AA35SVE6"/>
<feature type="compositionally biased region" description="Polar residues" evidence="3">
    <location>
        <begin position="541"/>
        <end position="551"/>
    </location>
</feature>
<feature type="compositionally biased region" description="Basic and acidic residues" evidence="3">
    <location>
        <begin position="355"/>
        <end position="372"/>
    </location>
</feature>
<dbReference type="InterPro" id="IPR040397">
    <property type="entry name" value="SWAP"/>
</dbReference>
<protein>
    <submittedName>
        <fullName evidence="5">CLK4-associating serine/arginine rich protein</fullName>
    </submittedName>
</protein>
<sequence length="632" mass="72689">MWHEARKQEKKIREAVVDFQKRAERRRQHYAKERKDPMQLMRVYGRKTPLHLNPAASKMSSSMIPWQGDEANMISRYDVRVNLDYIPDYSKLPKPTKSVSEEWEEQRCNYERYRFLVLNQFKRVSEQDALAVIDVEEMFHIPGKSSGGNSGGGFREKAKSQARAAIGYSYGGTSEEAAQAMRDEQLLAEYLGEDDGEGEDKVFSSESEYEVDVDLDDYSPADVDRLNVLALEYGVAASSFSKNLRTEKKSMEEAKQARISDIEKASMPGRRSRRERRQMRERAPRRVLTPPTYAQRGSPTYETYNKPEQRSRSSSRSSTPGEGKVEFITEFGGDDEGGGANQPLGHAHQSGSREAVPKSGRDGRSGAGERRGRNSQSSRHRSRSRSPRRRNSRSPRRRNSHSHSLRRRDSRSHSPRQRDSHSRSPRRRDSRSRGRDTRSRSRDSSHKRSHRSSSRERKRQRSGSQSREQDHTHQSFSGSQSRDQDHTHQSFSGSQSREQDHTHQSFSGSQSREQDHTHQSSSSSSTSVTASSEATPPSKNKLPQTSKATNKPTKEKAKLTPQERLKKKMQAQLSRQFKQDKKLQKEREYKKESERIVGEVIYQREDYAIHLLASPFPCLFLSITRVSFYWLL</sequence>
<dbReference type="InterPro" id="IPR019147">
    <property type="entry name" value="SWAP_N_domain"/>
</dbReference>
<dbReference type="PANTHER" id="PTHR13161">
    <property type="entry name" value="SPLICING FACTOR SUPPRESSOR OF WHITE APRICOT"/>
    <property type="match status" value="1"/>
</dbReference>
<dbReference type="EMBL" id="CASHTH010002846">
    <property type="protein sequence ID" value="CAI8036097.1"/>
    <property type="molecule type" value="Genomic_DNA"/>
</dbReference>
<accession>A0AA35SVE6</accession>
<dbReference type="GO" id="GO:0006397">
    <property type="term" value="P:mRNA processing"/>
    <property type="evidence" value="ECO:0007669"/>
    <property type="project" value="UniProtKB-KW"/>
</dbReference>
<evidence type="ECO:0000256" key="3">
    <source>
        <dbReference type="SAM" id="MobiDB-lite"/>
    </source>
</evidence>
<proteinExistence type="predicted"/>
<dbReference type="Proteomes" id="UP001174909">
    <property type="component" value="Unassembled WGS sequence"/>
</dbReference>
<comment type="caution">
    <text evidence="5">The sequence shown here is derived from an EMBL/GenBank/DDBJ whole genome shotgun (WGS) entry which is preliminary data.</text>
</comment>
<keyword evidence="1" id="KW-0507">mRNA processing</keyword>
<feature type="region of interest" description="Disordered" evidence="3">
    <location>
        <begin position="245"/>
        <end position="565"/>
    </location>
</feature>
<evidence type="ECO:0000256" key="2">
    <source>
        <dbReference type="ARBA" id="ARBA00023187"/>
    </source>
</evidence>
<organism evidence="5 6">
    <name type="scientific">Geodia barretti</name>
    <name type="common">Barrett's horny sponge</name>
    <dbReference type="NCBI Taxonomy" id="519541"/>
    <lineage>
        <taxon>Eukaryota</taxon>
        <taxon>Metazoa</taxon>
        <taxon>Porifera</taxon>
        <taxon>Demospongiae</taxon>
        <taxon>Heteroscleromorpha</taxon>
        <taxon>Tetractinellida</taxon>
        <taxon>Astrophorina</taxon>
        <taxon>Geodiidae</taxon>
        <taxon>Geodia</taxon>
    </lineage>
</organism>
<keyword evidence="2" id="KW-0508">mRNA splicing</keyword>
<dbReference type="PANTHER" id="PTHR13161:SF4">
    <property type="entry name" value="CLK4-ASSOCIATING SERINE_ARGININE RICH PROTEIN"/>
    <property type="match status" value="1"/>
</dbReference>
<evidence type="ECO:0000313" key="6">
    <source>
        <dbReference type="Proteomes" id="UP001174909"/>
    </source>
</evidence>
<gene>
    <name evidence="5" type="ORF">GBAR_LOCUS20253</name>
</gene>
<feature type="compositionally biased region" description="Basic and acidic residues" evidence="3">
    <location>
        <begin position="552"/>
        <end position="564"/>
    </location>
</feature>
<feature type="compositionally biased region" description="Basic and acidic residues" evidence="3">
    <location>
        <begin position="431"/>
        <end position="446"/>
    </location>
</feature>
<evidence type="ECO:0000313" key="5">
    <source>
        <dbReference type="EMBL" id="CAI8036097.1"/>
    </source>
</evidence>
<feature type="compositionally biased region" description="Basic residues" evidence="3">
    <location>
        <begin position="447"/>
        <end position="461"/>
    </location>
</feature>
<evidence type="ECO:0000256" key="1">
    <source>
        <dbReference type="ARBA" id="ARBA00022664"/>
    </source>
</evidence>
<feature type="domain" description="Suppressor of white apricot N-terminal" evidence="4">
    <location>
        <begin position="39"/>
        <end position="174"/>
    </location>
</feature>
<evidence type="ECO:0000259" key="4">
    <source>
        <dbReference type="SMART" id="SM01141"/>
    </source>
</evidence>
<feature type="compositionally biased region" description="Basic and acidic residues" evidence="3">
    <location>
        <begin position="245"/>
        <end position="264"/>
    </location>
</feature>
<keyword evidence="6" id="KW-1185">Reference proteome</keyword>